<keyword evidence="9" id="KW-0378">Hydrolase</keyword>
<evidence type="ECO:0000256" key="3">
    <source>
        <dbReference type="ARBA" id="ARBA00005300"/>
    </source>
</evidence>
<organism evidence="12 13">
    <name type="scientific">Parapedobacter composti</name>
    <dbReference type="NCBI Taxonomy" id="623281"/>
    <lineage>
        <taxon>Bacteria</taxon>
        <taxon>Pseudomonadati</taxon>
        <taxon>Bacteroidota</taxon>
        <taxon>Sphingobacteriia</taxon>
        <taxon>Sphingobacteriales</taxon>
        <taxon>Sphingobacteriaceae</taxon>
        <taxon>Parapedobacter</taxon>
    </lineage>
</organism>
<evidence type="ECO:0000256" key="2">
    <source>
        <dbReference type="ARBA" id="ARBA00001946"/>
    </source>
</evidence>
<dbReference type="PANTHER" id="PTHR10642">
    <property type="entry name" value="RIBONUCLEASE H1"/>
    <property type="match status" value="1"/>
</dbReference>
<dbReference type="GO" id="GO:0046872">
    <property type="term" value="F:metal ion binding"/>
    <property type="evidence" value="ECO:0007669"/>
    <property type="project" value="UniProtKB-KW"/>
</dbReference>
<dbReference type="GO" id="GO:0003676">
    <property type="term" value="F:nucleic acid binding"/>
    <property type="evidence" value="ECO:0007669"/>
    <property type="project" value="InterPro"/>
</dbReference>
<dbReference type="InterPro" id="IPR012337">
    <property type="entry name" value="RNaseH-like_sf"/>
</dbReference>
<evidence type="ECO:0000256" key="8">
    <source>
        <dbReference type="ARBA" id="ARBA00022759"/>
    </source>
</evidence>
<evidence type="ECO:0000256" key="1">
    <source>
        <dbReference type="ARBA" id="ARBA00000077"/>
    </source>
</evidence>
<dbReference type="InterPro" id="IPR002156">
    <property type="entry name" value="RNaseH_domain"/>
</dbReference>
<dbReference type="OrthoDB" id="7845843at2"/>
<keyword evidence="10" id="KW-0460">Magnesium</keyword>
<keyword evidence="13" id="KW-1185">Reference proteome</keyword>
<dbReference type="InterPro" id="IPR036397">
    <property type="entry name" value="RNaseH_sf"/>
</dbReference>
<reference evidence="12 13" key="1">
    <citation type="submission" date="2016-10" db="EMBL/GenBank/DDBJ databases">
        <authorList>
            <person name="de Groot N.N."/>
        </authorList>
    </citation>
    <scope>NUCLEOTIDE SEQUENCE [LARGE SCALE GENOMIC DNA]</scope>
    <source>
        <strain evidence="12 13">DSM 22900</strain>
    </source>
</reference>
<accession>A0A1I1GAB8</accession>
<evidence type="ECO:0000256" key="10">
    <source>
        <dbReference type="ARBA" id="ARBA00022842"/>
    </source>
</evidence>
<comment type="cofactor">
    <cofactor evidence="2">
        <name>Mg(2+)</name>
        <dbReference type="ChEBI" id="CHEBI:18420"/>
    </cofactor>
</comment>
<dbReference type="NCBIfam" id="NF001236">
    <property type="entry name" value="PRK00203.1"/>
    <property type="match status" value="1"/>
</dbReference>
<feature type="domain" description="RNase H type-1" evidence="11">
    <location>
        <begin position="1"/>
        <end position="136"/>
    </location>
</feature>
<comment type="subunit">
    <text evidence="4">Monomer.</text>
</comment>
<evidence type="ECO:0000313" key="13">
    <source>
        <dbReference type="Proteomes" id="UP000199577"/>
    </source>
</evidence>
<proteinExistence type="inferred from homology"/>
<dbReference type="Gene3D" id="3.30.420.10">
    <property type="entry name" value="Ribonuclease H-like superfamily/Ribonuclease H"/>
    <property type="match status" value="1"/>
</dbReference>
<keyword evidence="8" id="KW-0255">Endonuclease</keyword>
<evidence type="ECO:0000256" key="7">
    <source>
        <dbReference type="ARBA" id="ARBA00022723"/>
    </source>
</evidence>
<dbReference type="Pfam" id="PF00075">
    <property type="entry name" value="RNase_H"/>
    <property type="match status" value="1"/>
</dbReference>
<keyword evidence="7" id="KW-0479">Metal-binding</keyword>
<dbReference type="InterPro" id="IPR050092">
    <property type="entry name" value="RNase_H"/>
</dbReference>
<keyword evidence="6" id="KW-0540">Nuclease</keyword>
<dbReference type="EMBL" id="FOLL01000004">
    <property type="protein sequence ID" value="SFC08697.1"/>
    <property type="molecule type" value="Genomic_DNA"/>
</dbReference>
<dbReference type="PROSITE" id="PS50879">
    <property type="entry name" value="RNASE_H_1"/>
    <property type="match status" value="1"/>
</dbReference>
<dbReference type="InterPro" id="IPR022892">
    <property type="entry name" value="RNaseHI"/>
</dbReference>
<evidence type="ECO:0000259" key="11">
    <source>
        <dbReference type="PROSITE" id="PS50879"/>
    </source>
</evidence>
<gene>
    <name evidence="12" type="ORF">SAMN05421747_10475</name>
</gene>
<dbReference type="RefSeq" id="WP_090972404.1">
    <property type="nucleotide sequence ID" value="NZ_FOLL01000004.1"/>
</dbReference>
<dbReference type="Proteomes" id="UP000199577">
    <property type="component" value="Unassembled WGS sequence"/>
</dbReference>
<evidence type="ECO:0000313" key="12">
    <source>
        <dbReference type="EMBL" id="SFC08697.1"/>
    </source>
</evidence>
<evidence type="ECO:0000256" key="9">
    <source>
        <dbReference type="ARBA" id="ARBA00022801"/>
    </source>
</evidence>
<name>A0A1I1GAB8_9SPHI</name>
<dbReference type="STRING" id="623281.SAMN05421747_10475"/>
<evidence type="ECO:0000256" key="6">
    <source>
        <dbReference type="ARBA" id="ARBA00022722"/>
    </source>
</evidence>
<evidence type="ECO:0000256" key="5">
    <source>
        <dbReference type="ARBA" id="ARBA00012180"/>
    </source>
</evidence>
<comment type="similarity">
    <text evidence="3">Belongs to the RNase H family.</text>
</comment>
<protein>
    <recommendedName>
        <fullName evidence="5">ribonuclease H</fullName>
        <ecNumber evidence="5">3.1.26.4</ecNumber>
    </recommendedName>
</protein>
<evidence type="ECO:0000256" key="4">
    <source>
        <dbReference type="ARBA" id="ARBA00011245"/>
    </source>
</evidence>
<dbReference type="AlphaFoldDB" id="A0A1I1GAB8"/>
<dbReference type="SUPFAM" id="SSF53098">
    <property type="entry name" value="Ribonuclease H-like"/>
    <property type="match status" value="1"/>
</dbReference>
<dbReference type="GO" id="GO:0043137">
    <property type="term" value="P:DNA replication, removal of RNA primer"/>
    <property type="evidence" value="ECO:0007669"/>
    <property type="project" value="TreeGrafter"/>
</dbReference>
<comment type="catalytic activity">
    <reaction evidence="1">
        <text>Endonucleolytic cleavage to 5'-phosphomonoester.</text>
        <dbReference type="EC" id="3.1.26.4"/>
    </reaction>
</comment>
<dbReference type="EC" id="3.1.26.4" evidence="5"/>
<dbReference type="GO" id="GO:0004523">
    <property type="term" value="F:RNA-DNA hybrid ribonuclease activity"/>
    <property type="evidence" value="ECO:0007669"/>
    <property type="project" value="UniProtKB-EC"/>
</dbReference>
<dbReference type="CDD" id="cd09278">
    <property type="entry name" value="RNase_HI_prokaryote_like"/>
    <property type="match status" value="1"/>
</dbReference>
<sequence length="151" mass="16871">MIELYTDGASSGNPGPGGYGVILRSGPHYKELSEGFRKTTNNRMELLAVIKGLEAIKKPGQEVIVYSDSKYVIDAVEKGWLHGWVKKGFAGKKNPDLWMRFLQVYRIHKVRFVWVKGHAGHPENERCDRLAVQASQNAAAWKADVAFESGL</sequence>
<dbReference type="PANTHER" id="PTHR10642:SF26">
    <property type="entry name" value="RIBONUCLEASE H1"/>
    <property type="match status" value="1"/>
</dbReference>